<comment type="caution">
    <text evidence="3">The sequence shown here is derived from an EMBL/GenBank/DDBJ whole genome shotgun (WGS) entry which is preliminary data.</text>
</comment>
<feature type="domain" description="Peptidase C51" evidence="2">
    <location>
        <begin position="370"/>
        <end position="465"/>
    </location>
</feature>
<evidence type="ECO:0000313" key="4">
    <source>
        <dbReference type="Proteomes" id="UP000269692"/>
    </source>
</evidence>
<sequence>MAVAFDSRLQEEYAALFAGLVVSPSRREEVGRLAARILLPANRARYAAVEAAAGVPWFVVALIHNLEASGSFRSHLHNGDLLTARTVRVPAGLPKAAPAQGDAYSWEESAADALAFDRLDQWTDWTVPGIAFALERYNGFGYRRRYPHVKSPYLWSFSNAYTRGKFIADGVFSPDAVSQQCGAMTLLSALVEDAPEVAARLGFTQPDAPDEVARPTPHVADDGSAVDVPGDPPRFPGKYLLPGSREKAAIRKVQERLAQMGASPGAPSGAFDTPTHFAVQLFQSRAADLEGVPLEIDGIVGPKTWGALFGPLSIDSEWVKPSFRVGKREADLASAVIEIAEGEIDVREVPPGSNRGPQVEAYLSSVGLKGGNPWCMAFVHWCFAGAAGALGVPNRVPATGHVRTSWQQTGKIASGVRVVTAQEAARDPSLVTAGMVFFLGLDGGTGHAGIVAANVNGLLSTIEGNTNDGGSREGIGVFRRVGRKVTDAKVLGYAAFG</sequence>
<dbReference type="EMBL" id="RCTF01000005">
    <property type="protein sequence ID" value="RLP79569.1"/>
    <property type="molecule type" value="Genomic_DNA"/>
</dbReference>
<evidence type="ECO:0000259" key="2">
    <source>
        <dbReference type="Pfam" id="PF05257"/>
    </source>
</evidence>
<dbReference type="Proteomes" id="UP000269692">
    <property type="component" value="Unassembled WGS sequence"/>
</dbReference>
<protein>
    <submittedName>
        <fullName evidence="3">CHAP domain-containing protein</fullName>
    </submittedName>
</protein>
<organism evidence="3 4">
    <name type="scientific">Xanthobacter tagetidis</name>
    <dbReference type="NCBI Taxonomy" id="60216"/>
    <lineage>
        <taxon>Bacteria</taxon>
        <taxon>Pseudomonadati</taxon>
        <taxon>Pseudomonadota</taxon>
        <taxon>Alphaproteobacteria</taxon>
        <taxon>Hyphomicrobiales</taxon>
        <taxon>Xanthobacteraceae</taxon>
        <taxon>Xanthobacter</taxon>
    </lineage>
</organism>
<evidence type="ECO:0000259" key="1">
    <source>
        <dbReference type="Pfam" id="PF01471"/>
    </source>
</evidence>
<dbReference type="InterPro" id="IPR002477">
    <property type="entry name" value="Peptidoglycan-bd-like"/>
</dbReference>
<name>A0A3L7AGQ6_9HYPH</name>
<feature type="domain" description="Peptidoglycan binding-like" evidence="1">
    <location>
        <begin position="248"/>
        <end position="308"/>
    </location>
</feature>
<keyword evidence="4" id="KW-1185">Reference proteome</keyword>
<accession>A0A3L7AGQ6</accession>
<dbReference type="InterPro" id="IPR007921">
    <property type="entry name" value="CHAP_dom"/>
</dbReference>
<dbReference type="Gene3D" id="1.10.101.10">
    <property type="entry name" value="PGBD-like superfamily/PGBD"/>
    <property type="match status" value="1"/>
</dbReference>
<dbReference type="InterPro" id="IPR036366">
    <property type="entry name" value="PGBDSf"/>
</dbReference>
<reference evidence="3 4" key="1">
    <citation type="submission" date="2018-10" db="EMBL/GenBank/DDBJ databases">
        <title>Xanthobacter tagetidis genome sequencing and assembly.</title>
        <authorList>
            <person name="Maclea K.S."/>
            <person name="Goen A.E."/>
            <person name="Fatima S.A."/>
        </authorList>
    </citation>
    <scope>NUCLEOTIDE SEQUENCE [LARGE SCALE GENOMIC DNA]</scope>
    <source>
        <strain evidence="3 4">ATCC 700314</strain>
    </source>
</reference>
<proteinExistence type="predicted"/>
<dbReference type="InterPro" id="IPR036365">
    <property type="entry name" value="PGBD-like_sf"/>
</dbReference>
<dbReference type="Pfam" id="PF01471">
    <property type="entry name" value="PG_binding_1"/>
    <property type="match status" value="1"/>
</dbReference>
<dbReference type="Pfam" id="PF05257">
    <property type="entry name" value="CHAP"/>
    <property type="match status" value="1"/>
</dbReference>
<dbReference type="OrthoDB" id="482757at2"/>
<dbReference type="SUPFAM" id="SSF47090">
    <property type="entry name" value="PGBD-like"/>
    <property type="match status" value="1"/>
</dbReference>
<dbReference type="RefSeq" id="WP_121622779.1">
    <property type="nucleotide sequence ID" value="NZ_JACIIW010000001.1"/>
</dbReference>
<dbReference type="AlphaFoldDB" id="A0A3L7AGQ6"/>
<gene>
    <name evidence="3" type="ORF">D9R14_07855</name>
</gene>
<evidence type="ECO:0000313" key="3">
    <source>
        <dbReference type="EMBL" id="RLP79569.1"/>
    </source>
</evidence>